<evidence type="ECO:0000256" key="5">
    <source>
        <dbReference type="SAM" id="MobiDB-lite"/>
    </source>
</evidence>
<keyword evidence="8" id="KW-1185">Reference proteome</keyword>
<keyword evidence="1" id="KW-0479">Metal-binding</keyword>
<feature type="region of interest" description="Disordered" evidence="5">
    <location>
        <begin position="251"/>
        <end position="294"/>
    </location>
</feature>
<dbReference type="InterPro" id="IPR017455">
    <property type="entry name" value="Znf_FYVE-rel"/>
</dbReference>
<evidence type="ECO:0000313" key="7">
    <source>
        <dbReference type="EMBL" id="KAK7253622.1"/>
    </source>
</evidence>
<dbReference type="EMBL" id="JBBJCI010000034">
    <property type="protein sequence ID" value="KAK7253622.1"/>
    <property type="molecule type" value="Genomic_DNA"/>
</dbReference>
<reference evidence="7 8" key="1">
    <citation type="submission" date="2024-03" db="EMBL/GenBank/DDBJ databases">
        <title>Aureococcus anophagefferens CCMP1851 and Kratosvirus quantuckense: Draft genome of a second virus-susceptible host strain in the model system.</title>
        <authorList>
            <person name="Chase E."/>
            <person name="Truchon A.R."/>
            <person name="Schepens W."/>
            <person name="Wilhelm S.W."/>
        </authorList>
    </citation>
    <scope>NUCLEOTIDE SEQUENCE [LARGE SCALE GENOMIC DNA]</scope>
    <source>
        <strain evidence="7 8">CCMP1851</strain>
    </source>
</reference>
<protein>
    <recommendedName>
        <fullName evidence="6">FYVE-type domain-containing protein</fullName>
    </recommendedName>
</protein>
<keyword evidence="2 4" id="KW-0863">Zinc-finger</keyword>
<gene>
    <name evidence="7" type="ORF">SO694_00002011</name>
</gene>
<feature type="domain" description="FYVE-type" evidence="6">
    <location>
        <begin position="31"/>
        <end position="90"/>
    </location>
</feature>
<comment type="caution">
    <text evidence="7">The sequence shown here is derived from an EMBL/GenBank/DDBJ whole genome shotgun (WGS) entry which is preliminary data.</text>
</comment>
<sequence>MEDCDDDDDDDMMLGGEATDDFRERTAWQSKHETKTCFGCGGAFNLVTNRHHHCRQCGRVVCGQCSPWKDAVKGYASPQRTCNACHEDIAAGTGVQQASRALFALCPCFRWARREFIRSKHASMLAEGAVFVKKTSKADQLKAASSSVASAVGSLFGRKAAEPAAGGAAPSLATSRCKVRLRPDGASLSLAAVNGDDEDVLYLHDVRAVEARANNGLALVGAEDRVLFEGNLVERRTRDAWVAALKDVVRDAASKPPPSRSDRRPASRVETAARRAKREIELQGRKRDAEKRKGEYMKGVGGGLKYTALAMANRASTDGAGVV</sequence>
<evidence type="ECO:0000256" key="3">
    <source>
        <dbReference type="ARBA" id="ARBA00022833"/>
    </source>
</evidence>
<dbReference type="InterPro" id="IPR000306">
    <property type="entry name" value="Znf_FYVE"/>
</dbReference>
<dbReference type="Proteomes" id="UP001363151">
    <property type="component" value="Unassembled WGS sequence"/>
</dbReference>
<dbReference type="PANTHER" id="PTHR23164">
    <property type="entry name" value="EARLY ENDOSOME ANTIGEN 1"/>
    <property type="match status" value="1"/>
</dbReference>
<evidence type="ECO:0000256" key="4">
    <source>
        <dbReference type="PROSITE-ProRule" id="PRU00091"/>
    </source>
</evidence>
<evidence type="ECO:0000256" key="2">
    <source>
        <dbReference type="ARBA" id="ARBA00022771"/>
    </source>
</evidence>
<evidence type="ECO:0000313" key="8">
    <source>
        <dbReference type="Proteomes" id="UP001363151"/>
    </source>
</evidence>
<name>A0ABR1GCD1_AURAN</name>
<evidence type="ECO:0000256" key="1">
    <source>
        <dbReference type="ARBA" id="ARBA00022723"/>
    </source>
</evidence>
<proteinExistence type="predicted"/>
<feature type="compositionally biased region" description="Basic and acidic residues" evidence="5">
    <location>
        <begin position="260"/>
        <end position="294"/>
    </location>
</feature>
<dbReference type="Gene3D" id="3.30.40.10">
    <property type="entry name" value="Zinc/RING finger domain, C3HC4 (zinc finger)"/>
    <property type="match status" value="1"/>
</dbReference>
<dbReference type="PROSITE" id="PS50178">
    <property type="entry name" value="ZF_FYVE"/>
    <property type="match status" value="1"/>
</dbReference>
<dbReference type="InterPro" id="IPR011011">
    <property type="entry name" value="Znf_FYVE_PHD"/>
</dbReference>
<dbReference type="SUPFAM" id="SSF57903">
    <property type="entry name" value="FYVE/PHD zinc finger"/>
    <property type="match status" value="1"/>
</dbReference>
<dbReference type="SMART" id="SM00064">
    <property type="entry name" value="FYVE"/>
    <property type="match status" value="1"/>
</dbReference>
<dbReference type="InterPro" id="IPR013083">
    <property type="entry name" value="Znf_RING/FYVE/PHD"/>
</dbReference>
<keyword evidence="3" id="KW-0862">Zinc</keyword>
<accession>A0ABR1GCD1</accession>
<organism evidence="7 8">
    <name type="scientific">Aureococcus anophagefferens</name>
    <name type="common">Harmful bloom alga</name>
    <dbReference type="NCBI Taxonomy" id="44056"/>
    <lineage>
        <taxon>Eukaryota</taxon>
        <taxon>Sar</taxon>
        <taxon>Stramenopiles</taxon>
        <taxon>Ochrophyta</taxon>
        <taxon>Pelagophyceae</taxon>
        <taxon>Pelagomonadales</taxon>
        <taxon>Pelagomonadaceae</taxon>
        <taxon>Aureococcus</taxon>
    </lineage>
</organism>
<dbReference type="Pfam" id="PF01363">
    <property type="entry name" value="FYVE"/>
    <property type="match status" value="1"/>
</dbReference>
<evidence type="ECO:0000259" key="6">
    <source>
        <dbReference type="PROSITE" id="PS50178"/>
    </source>
</evidence>